<reference evidence="5" key="1">
    <citation type="submission" date="2022-12" db="EMBL/GenBank/DDBJ databases">
        <title>Reference genome sequencing for broad-spectrum identification of bacterial and archaeal isolates by mass spectrometry.</title>
        <authorList>
            <person name="Sekiguchi Y."/>
            <person name="Tourlousse D.M."/>
        </authorList>
    </citation>
    <scope>NUCLEOTIDE SEQUENCE</scope>
    <source>
        <strain evidence="5">LLR39Z86</strain>
    </source>
</reference>
<dbReference type="GO" id="GO:0046872">
    <property type="term" value="F:metal ion binding"/>
    <property type="evidence" value="ECO:0007669"/>
    <property type="project" value="UniProtKB-KW"/>
</dbReference>
<dbReference type="GO" id="GO:0005975">
    <property type="term" value="P:carbohydrate metabolic process"/>
    <property type="evidence" value="ECO:0007669"/>
    <property type="project" value="InterPro"/>
</dbReference>
<keyword evidence="6" id="KW-1185">Reference proteome</keyword>
<keyword evidence="3" id="KW-0732">Signal</keyword>
<dbReference type="GO" id="GO:0016810">
    <property type="term" value="F:hydrolase activity, acting on carbon-nitrogen (but not peptide) bonds"/>
    <property type="evidence" value="ECO:0007669"/>
    <property type="project" value="InterPro"/>
</dbReference>
<dbReference type="EMBL" id="BSDT01000001">
    <property type="protein sequence ID" value="GLI42868.1"/>
    <property type="molecule type" value="Genomic_DNA"/>
</dbReference>
<dbReference type="PROSITE" id="PS50231">
    <property type="entry name" value="RICIN_B_LECTIN"/>
    <property type="match status" value="1"/>
</dbReference>
<evidence type="ECO:0000313" key="6">
    <source>
        <dbReference type="Proteomes" id="UP001144313"/>
    </source>
</evidence>
<dbReference type="InterPro" id="IPR002509">
    <property type="entry name" value="NODB_dom"/>
</dbReference>
<gene>
    <name evidence="5" type="ORF">GALLR39Z86_27180</name>
</gene>
<dbReference type="PANTHER" id="PTHR10587">
    <property type="entry name" value="GLYCOSYL TRANSFERASE-RELATED"/>
    <property type="match status" value="1"/>
</dbReference>
<dbReference type="Gene3D" id="2.80.10.50">
    <property type="match status" value="1"/>
</dbReference>
<dbReference type="Pfam" id="PF00652">
    <property type="entry name" value="Ricin_B_lectin"/>
    <property type="match status" value="1"/>
</dbReference>
<evidence type="ECO:0000313" key="5">
    <source>
        <dbReference type="EMBL" id="GLI42868.1"/>
    </source>
</evidence>
<protein>
    <recommendedName>
        <fullName evidence="4">NodB homology domain-containing protein</fullName>
    </recommendedName>
</protein>
<proteinExistence type="predicted"/>
<name>A0A9W6LGQ9_9ACTN</name>
<evidence type="ECO:0000256" key="3">
    <source>
        <dbReference type="SAM" id="SignalP"/>
    </source>
</evidence>
<dbReference type="Gene3D" id="3.20.20.370">
    <property type="entry name" value="Glycoside hydrolase/deacetylase"/>
    <property type="match status" value="1"/>
</dbReference>
<dbReference type="InterPro" id="IPR000772">
    <property type="entry name" value="Ricin_B_lectin"/>
</dbReference>
<dbReference type="InterPro" id="IPR050248">
    <property type="entry name" value="Polysacc_deacetylase_ArnD"/>
</dbReference>
<dbReference type="RefSeq" id="WP_270118874.1">
    <property type="nucleotide sequence ID" value="NZ_BAAAOL010000006.1"/>
</dbReference>
<feature type="domain" description="NodB homology" evidence="4">
    <location>
        <begin position="41"/>
        <end position="217"/>
    </location>
</feature>
<dbReference type="Pfam" id="PF01522">
    <property type="entry name" value="Polysacc_deac_1"/>
    <property type="match status" value="1"/>
</dbReference>
<accession>A0A9W6LGQ9</accession>
<keyword evidence="1" id="KW-0479">Metal-binding</keyword>
<dbReference type="Proteomes" id="UP001144313">
    <property type="component" value="Unassembled WGS sequence"/>
</dbReference>
<comment type="caution">
    <text evidence="5">The sequence shown here is derived from an EMBL/GenBank/DDBJ whole genome shotgun (WGS) entry which is preliminary data.</text>
</comment>
<dbReference type="SMART" id="SM00458">
    <property type="entry name" value="RICIN"/>
    <property type="match status" value="1"/>
</dbReference>
<dbReference type="PANTHER" id="PTHR10587:SF133">
    <property type="entry name" value="CHITIN DEACETYLASE 1-RELATED"/>
    <property type="match status" value="1"/>
</dbReference>
<dbReference type="CDD" id="cd23418">
    <property type="entry name" value="beta-trefoil_Ricin_XLN-like"/>
    <property type="match status" value="1"/>
</dbReference>
<feature type="chain" id="PRO_5040880397" description="NodB homology domain-containing protein" evidence="3">
    <location>
        <begin position="26"/>
        <end position="365"/>
    </location>
</feature>
<organism evidence="5 6">
    <name type="scientific">Glycomyces algeriensis</name>
    <dbReference type="NCBI Taxonomy" id="256037"/>
    <lineage>
        <taxon>Bacteria</taxon>
        <taxon>Bacillati</taxon>
        <taxon>Actinomycetota</taxon>
        <taxon>Actinomycetes</taxon>
        <taxon>Glycomycetales</taxon>
        <taxon>Glycomycetaceae</taxon>
        <taxon>Glycomyces</taxon>
    </lineage>
</organism>
<dbReference type="SUPFAM" id="SSF50370">
    <property type="entry name" value="Ricin B-like lectins"/>
    <property type="match status" value="1"/>
</dbReference>
<dbReference type="PROSITE" id="PS51677">
    <property type="entry name" value="NODB"/>
    <property type="match status" value="1"/>
</dbReference>
<dbReference type="GO" id="GO:0016020">
    <property type="term" value="C:membrane"/>
    <property type="evidence" value="ECO:0007669"/>
    <property type="project" value="TreeGrafter"/>
</dbReference>
<dbReference type="InterPro" id="IPR011330">
    <property type="entry name" value="Glyco_hydro/deAcase_b/a-brl"/>
</dbReference>
<dbReference type="CDD" id="cd10953">
    <property type="entry name" value="CE4_SlAXE_like"/>
    <property type="match status" value="1"/>
</dbReference>
<feature type="signal peptide" evidence="3">
    <location>
        <begin position="1"/>
        <end position="25"/>
    </location>
</feature>
<evidence type="ECO:0000256" key="2">
    <source>
        <dbReference type="ARBA" id="ARBA00022801"/>
    </source>
</evidence>
<dbReference type="InterPro" id="IPR035992">
    <property type="entry name" value="Ricin_B-like_lectins"/>
</dbReference>
<evidence type="ECO:0000259" key="4">
    <source>
        <dbReference type="PROSITE" id="PS51677"/>
    </source>
</evidence>
<sequence length="365" mass="37569">MHGIRRRIRPLIATLSALVFTAATAAVLLAATPAQAQTCNGYVALTYDDGPNPGTTSSLLNTLTANGLRATMFNTGQRAASNPSLVAAQVNAGMWVGNHSYSHGHMTQLSSSQMAQEISSTQQAIQQAGGGTPVLFRPPYGETNATLKSVEAQYGLTEVLWSVDSQDWNGASTAQIVSAANNLQNGGVILMHDAYQNTINAIPQIAANLRSRNLCAGMISPSTGRAVAPTTGGGGGGGGGGTGTDLLRSESAGKCIDVPSGSTANGTRVQLYTCYEGANQQFTYTAAQELRVLGKCLEPSASGNGALAQIGSCSSGSSQKWTFGSDGTVRNTGTGTCLDVYGSANGAAVQLYSCWTGANQKWTRV</sequence>
<keyword evidence="2" id="KW-0378">Hydrolase</keyword>
<dbReference type="AlphaFoldDB" id="A0A9W6LGQ9"/>
<dbReference type="SUPFAM" id="SSF88713">
    <property type="entry name" value="Glycoside hydrolase/deacetylase"/>
    <property type="match status" value="1"/>
</dbReference>
<evidence type="ECO:0000256" key="1">
    <source>
        <dbReference type="ARBA" id="ARBA00022723"/>
    </source>
</evidence>